<reference evidence="6 7" key="1">
    <citation type="submission" date="2020-08" db="EMBL/GenBank/DDBJ databases">
        <title>Genomic Encyclopedia of Archaeal and Bacterial Type Strains, Phase II (KMG-II): from individual species to whole genera.</title>
        <authorList>
            <person name="Goeker M."/>
        </authorList>
    </citation>
    <scope>NUCLEOTIDE SEQUENCE [LARGE SCALE GENOMIC DNA]</scope>
    <source>
        <strain evidence="6 7">DSM 23288</strain>
    </source>
</reference>
<sequence length="721" mass="76885">MTSEQPERRDGDEAAPAVGRTLLSVDDLRVEFGSPQRPIHAVRGVSFDVRAGEVVALVGESGSGKTVSALALLGLLPRGARTTMASGTLEGIDLTGVGDDELRHLRGATAGMIFQDPLSSLNPVKRVGDQIVEAIALHEKGAGRKAARARALELLEQVGIPDAGRRIDEYPHQFSGGMRQRAMIAMALAAAPTLLIADEPTTALDVTVQAQILELIQRLQRDLEMGVLLITHDLGVVSRVADRVIVMYAGRIVEAGATEEVLRQPRHHYTAGLLRSLPRLDLPRGGAPVPISGSAPQPEDVVPGCAFAPRCPSAVERCAERPPLEPSGERWLACWEPATGTALDAVAGGEADAAGAAVVPAAPAPAAASAPPALAVERLQVIYGGGRRGLRRRPSAGVRAVDGVDLSIAPGTTLGLVGESGCGKTTLGSAILQLVRPTAGTVAVGGEQLVGRGDKQLRPLRRRFQIVFQDPAASLTPRHRIERVLSEPLELHGLVRSEAERRARVIELLELVGLGERFADRLPHELSGGQRQRVGIARALAVEPELIVLDESVSALDVSVQAQVLALLERLQDELGLAYLFISHDLAVIRHIADEVAVMYLGRIVERGPSEQIYRAPRHPYTAALLSAVPVPDVERERERERIVLLGDPPSPASPPGGCAFHTRCWLRERLGNPERCVAERPELAHLGGEADHRAACHFSDEQAAHLPRTDAVTAREGRAA</sequence>
<proteinExistence type="inferred from homology"/>
<keyword evidence="4 6" id="KW-0067">ATP-binding</keyword>
<dbReference type="Pfam" id="PF08352">
    <property type="entry name" value="oligo_HPY"/>
    <property type="match status" value="2"/>
</dbReference>
<dbReference type="GO" id="GO:0005524">
    <property type="term" value="F:ATP binding"/>
    <property type="evidence" value="ECO:0007669"/>
    <property type="project" value="UniProtKB-KW"/>
</dbReference>
<dbReference type="InterPro" id="IPR003439">
    <property type="entry name" value="ABC_transporter-like_ATP-bd"/>
</dbReference>
<dbReference type="InterPro" id="IPR013563">
    <property type="entry name" value="Oligopep_ABC_C"/>
</dbReference>
<dbReference type="FunFam" id="3.40.50.300:FF:000016">
    <property type="entry name" value="Oligopeptide ABC transporter ATP-binding component"/>
    <property type="match status" value="2"/>
</dbReference>
<keyword evidence="7" id="KW-1185">Reference proteome</keyword>
<dbReference type="GO" id="GO:0016887">
    <property type="term" value="F:ATP hydrolysis activity"/>
    <property type="evidence" value="ECO:0007669"/>
    <property type="project" value="InterPro"/>
</dbReference>
<dbReference type="Proteomes" id="UP000585272">
    <property type="component" value="Unassembled WGS sequence"/>
</dbReference>
<evidence type="ECO:0000313" key="7">
    <source>
        <dbReference type="Proteomes" id="UP000585272"/>
    </source>
</evidence>
<name>A0A840IBJ0_9ACTN</name>
<dbReference type="NCBIfam" id="NF008453">
    <property type="entry name" value="PRK11308.1"/>
    <property type="match status" value="2"/>
</dbReference>
<dbReference type="CDD" id="cd03257">
    <property type="entry name" value="ABC_NikE_OppD_transporters"/>
    <property type="match status" value="2"/>
</dbReference>
<comment type="caution">
    <text evidence="6">The sequence shown here is derived from an EMBL/GenBank/DDBJ whole genome shotgun (WGS) entry which is preliminary data.</text>
</comment>
<evidence type="ECO:0000256" key="1">
    <source>
        <dbReference type="ARBA" id="ARBA00005417"/>
    </source>
</evidence>
<dbReference type="Gene3D" id="3.40.50.300">
    <property type="entry name" value="P-loop containing nucleotide triphosphate hydrolases"/>
    <property type="match status" value="2"/>
</dbReference>
<dbReference type="InterPro" id="IPR050319">
    <property type="entry name" value="ABC_transp_ATP-bind"/>
</dbReference>
<keyword evidence="3" id="KW-0547">Nucleotide-binding</keyword>
<evidence type="ECO:0000256" key="3">
    <source>
        <dbReference type="ARBA" id="ARBA00022741"/>
    </source>
</evidence>
<dbReference type="InterPro" id="IPR017871">
    <property type="entry name" value="ABC_transporter-like_CS"/>
</dbReference>
<feature type="domain" description="ABC transporter" evidence="5">
    <location>
        <begin position="23"/>
        <end position="274"/>
    </location>
</feature>
<dbReference type="NCBIfam" id="NF007739">
    <property type="entry name" value="PRK10419.1"/>
    <property type="match status" value="2"/>
</dbReference>
<keyword evidence="2" id="KW-0813">Transport</keyword>
<dbReference type="PANTHER" id="PTHR43776:SF7">
    <property type="entry name" value="D,D-DIPEPTIDE TRANSPORT ATP-BINDING PROTEIN DDPF-RELATED"/>
    <property type="match status" value="1"/>
</dbReference>
<dbReference type="AlphaFoldDB" id="A0A840IBJ0"/>
<dbReference type="GO" id="GO:0015833">
    <property type="term" value="P:peptide transport"/>
    <property type="evidence" value="ECO:0007669"/>
    <property type="project" value="InterPro"/>
</dbReference>
<comment type="similarity">
    <text evidence="1">Belongs to the ABC transporter superfamily.</text>
</comment>
<protein>
    <submittedName>
        <fullName evidence="6">Peptide/nickel transport system ATP-binding protein</fullName>
    </submittedName>
</protein>
<evidence type="ECO:0000256" key="4">
    <source>
        <dbReference type="ARBA" id="ARBA00022840"/>
    </source>
</evidence>
<feature type="domain" description="ABC transporter" evidence="5">
    <location>
        <begin position="376"/>
        <end position="626"/>
    </location>
</feature>
<accession>A0A840IBJ0</accession>
<dbReference type="Pfam" id="PF00005">
    <property type="entry name" value="ABC_tran"/>
    <property type="match status" value="2"/>
</dbReference>
<dbReference type="SMART" id="SM00382">
    <property type="entry name" value="AAA"/>
    <property type="match status" value="2"/>
</dbReference>
<dbReference type="PROSITE" id="PS50893">
    <property type="entry name" value="ABC_TRANSPORTER_2"/>
    <property type="match status" value="2"/>
</dbReference>
<dbReference type="InterPro" id="IPR003593">
    <property type="entry name" value="AAA+_ATPase"/>
</dbReference>
<evidence type="ECO:0000259" key="5">
    <source>
        <dbReference type="PROSITE" id="PS50893"/>
    </source>
</evidence>
<organism evidence="6 7">
    <name type="scientific">Conexibacter arvalis</name>
    <dbReference type="NCBI Taxonomy" id="912552"/>
    <lineage>
        <taxon>Bacteria</taxon>
        <taxon>Bacillati</taxon>
        <taxon>Actinomycetota</taxon>
        <taxon>Thermoleophilia</taxon>
        <taxon>Solirubrobacterales</taxon>
        <taxon>Conexibacteraceae</taxon>
        <taxon>Conexibacter</taxon>
    </lineage>
</organism>
<dbReference type="PROSITE" id="PS00211">
    <property type="entry name" value="ABC_TRANSPORTER_1"/>
    <property type="match status" value="2"/>
</dbReference>
<evidence type="ECO:0000313" key="6">
    <source>
        <dbReference type="EMBL" id="MBB4662022.1"/>
    </source>
</evidence>
<evidence type="ECO:0000256" key="2">
    <source>
        <dbReference type="ARBA" id="ARBA00022448"/>
    </source>
</evidence>
<dbReference type="GO" id="GO:0055085">
    <property type="term" value="P:transmembrane transport"/>
    <property type="evidence" value="ECO:0007669"/>
    <property type="project" value="UniProtKB-ARBA"/>
</dbReference>
<dbReference type="PANTHER" id="PTHR43776">
    <property type="entry name" value="TRANSPORT ATP-BINDING PROTEIN"/>
    <property type="match status" value="1"/>
</dbReference>
<gene>
    <name evidence="6" type="ORF">BDZ31_001595</name>
</gene>
<dbReference type="EMBL" id="JACHNU010000001">
    <property type="protein sequence ID" value="MBB4662022.1"/>
    <property type="molecule type" value="Genomic_DNA"/>
</dbReference>
<dbReference type="RefSeq" id="WP_183340685.1">
    <property type="nucleotide sequence ID" value="NZ_JACHNU010000001.1"/>
</dbReference>
<dbReference type="InterPro" id="IPR027417">
    <property type="entry name" value="P-loop_NTPase"/>
</dbReference>
<dbReference type="SUPFAM" id="SSF52540">
    <property type="entry name" value="P-loop containing nucleoside triphosphate hydrolases"/>
    <property type="match status" value="2"/>
</dbReference>
<dbReference type="NCBIfam" id="TIGR01727">
    <property type="entry name" value="oligo_HPY"/>
    <property type="match status" value="2"/>
</dbReference>